<proteinExistence type="predicted"/>
<dbReference type="InterPro" id="IPR050832">
    <property type="entry name" value="Bact_Acetyltransf"/>
</dbReference>
<dbReference type="PROSITE" id="PS51186">
    <property type="entry name" value="GNAT"/>
    <property type="match status" value="1"/>
</dbReference>
<keyword evidence="1 5" id="KW-0808">Transferase</keyword>
<dbReference type="PANTHER" id="PTHR43877">
    <property type="entry name" value="AMINOALKYLPHOSPHONATE N-ACETYLTRANSFERASE-RELATED-RELATED"/>
    <property type="match status" value="1"/>
</dbReference>
<comment type="caution">
    <text evidence="5">The sequence shown here is derived from an EMBL/GenBank/DDBJ whole genome shotgun (WGS) entry which is preliminary data.</text>
</comment>
<feature type="domain" description="N-acetyltransferase" evidence="4">
    <location>
        <begin position="2"/>
        <end position="141"/>
    </location>
</feature>
<dbReference type="Proteomes" id="UP000538929">
    <property type="component" value="Unassembled WGS sequence"/>
</dbReference>
<dbReference type="InterPro" id="IPR000182">
    <property type="entry name" value="GNAT_dom"/>
</dbReference>
<feature type="compositionally biased region" description="Basic and acidic residues" evidence="3">
    <location>
        <begin position="134"/>
        <end position="145"/>
    </location>
</feature>
<evidence type="ECO:0000313" key="5">
    <source>
        <dbReference type="EMBL" id="MBB0246633.1"/>
    </source>
</evidence>
<dbReference type="GO" id="GO:0016747">
    <property type="term" value="F:acyltransferase activity, transferring groups other than amino-acyl groups"/>
    <property type="evidence" value="ECO:0007669"/>
    <property type="project" value="InterPro"/>
</dbReference>
<feature type="region of interest" description="Disordered" evidence="3">
    <location>
        <begin position="129"/>
        <end position="176"/>
    </location>
</feature>
<keyword evidence="2" id="KW-0012">Acyltransferase</keyword>
<evidence type="ECO:0000256" key="2">
    <source>
        <dbReference type="ARBA" id="ARBA00023315"/>
    </source>
</evidence>
<evidence type="ECO:0000256" key="3">
    <source>
        <dbReference type="SAM" id="MobiDB-lite"/>
    </source>
</evidence>
<dbReference type="Gene3D" id="3.40.630.30">
    <property type="match status" value="1"/>
</dbReference>
<evidence type="ECO:0000313" key="6">
    <source>
        <dbReference type="Proteomes" id="UP000538929"/>
    </source>
</evidence>
<keyword evidence="6" id="KW-1185">Reference proteome</keyword>
<gene>
    <name evidence="5" type="ORF">FNQ90_21575</name>
</gene>
<accession>A0A7W3TGZ0</accession>
<protein>
    <submittedName>
        <fullName evidence="5">GNAT family N-acetyltransferase</fullName>
    </submittedName>
</protein>
<sequence>MVVIRRATSPAEVMAAAHLFDGPVRPEWAQRFLNEPTHHLLIAALDGVPVGMVTGMELTHPDKGTELFLYELAVDPAHRRRGVGRELVEALGRLAHERGCHGMWVAVDPDNLPARAAYAAAGIAEEGPATMMTRELRDPAARESGGEADTGDTDPEGNRPTAGADGGPAPDRRPTG</sequence>
<dbReference type="RefSeq" id="WP_182607937.1">
    <property type="nucleotide sequence ID" value="NZ_VKHT01001008.1"/>
</dbReference>
<dbReference type="PANTHER" id="PTHR43877:SF1">
    <property type="entry name" value="ACETYLTRANSFERASE"/>
    <property type="match status" value="1"/>
</dbReference>
<reference evidence="6" key="1">
    <citation type="submission" date="2019-10" db="EMBL/GenBank/DDBJ databases">
        <title>Streptomyces sp. nov., a novel actinobacterium isolated from alkaline environment.</title>
        <authorList>
            <person name="Golinska P."/>
        </authorList>
    </citation>
    <scope>NUCLEOTIDE SEQUENCE [LARGE SCALE GENOMIC DNA]</scope>
    <source>
        <strain evidence="6">DSM 42118</strain>
    </source>
</reference>
<name>A0A7W3TGZ0_9ACTN</name>
<dbReference type="SUPFAM" id="SSF55729">
    <property type="entry name" value="Acyl-CoA N-acyltransferases (Nat)"/>
    <property type="match status" value="1"/>
</dbReference>
<evidence type="ECO:0000259" key="4">
    <source>
        <dbReference type="PROSITE" id="PS51186"/>
    </source>
</evidence>
<dbReference type="InterPro" id="IPR016181">
    <property type="entry name" value="Acyl_CoA_acyltransferase"/>
</dbReference>
<dbReference type="AlphaFoldDB" id="A0A7W3TGZ0"/>
<dbReference type="EMBL" id="VKHT01001008">
    <property type="protein sequence ID" value="MBB0246633.1"/>
    <property type="molecule type" value="Genomic_DNA"/>
</dbReference>
<dbReference type="Pfam" id="PF00583">
    <property type="entry name" value="Acetyltransf_1"/>
    <property type="match status" value="1"/>
</dbReference>
<dbReference type="CDD" id="cd04301">
    <property type="entry name" value="NAT_SF"/>
    <property type="match status" value="1"/>
</dbReference>
<organism evidence="5 6">
    <name type="scientific">Streptomyces alkaliphilus</name>
    <dbReference type="NCBI Taxonomy" id="1472722"/>
    <lineage>
        <taxon>Bacteria</taxon>
        <taxon>Bacillati</taxon>
        <taxon>Actinomycetota</taxon>
        <taxon>Actinomycetes</taxon>
        <taxon>Kitasatosporales</taxon>
        <taxon>Streptomycetaceae</taxon>
        <taxon>Streptomyces</taxon>
    </lineage>
</organism>
<evidence type="ECO:0000256" key="1">
    <source>
        <dbReference type="ARBA" id="ARBA00022679"/>
    </source>
</evidence>